<keyword evidence="1" id="KW-0472">Membrane</keyword>
<feature type="transmembrane region" description="Helical" evidence="1">
    <location>
        <begin position="62"/>
        <end position="82"/>
    </location>
</feature>
<dbReference type="OrthoDB" id="4482242at2"/>
<feature type="transmembrane region" description="Helical" evidence="1">
    <location>
        <begin position="12"/>
        <end position="42"/>
    </location>
</feature>
<dbReference type="AlphaFoldDB" id="A0A4R2H4B9"/>
<keyword evidence="1" id="KW-0812">Transmembrane</keyword>
<evidence type="ECO:0000313" key="4">
    <source>
        <dbReference type="Proteomes" id="UP000294508"/>
    </source>
</evidence>
<feature type="transmembrane region" description="Helical" evidence="1">
    <location>
        <begin position="113"/>
        <end position="133"/>
    </location>
</feature>
<protein>
    <recommendedName>
        <fullName evidence="2">DUF7144 domain-containing protein</fullName>
    </recommendedName>
</protein>
<sequence>MTYSDADEQQHVSGWAVGAIAFAGSLMVMIGSFSVVAGLAAIFDDGYIIVSQRYAFDLDVTAWGWIHLVLGIAVVAVGIGLFMSKTWAGRAAIVLAVLIAIDFFFFIPYAPFWSVLVIALSVWLIWAVTRVSASARGD</sequence>
<evidence type="ECO:0000313" key="3">
    <source>
        <dbReference type="EMBL" id="TCO20422.1"/>
    </source>
</evidence>
<name>A0A4R2H4B9_9ACTN</name>
<dbReference type="InterPro" id="IPR055568">
    <property type="entry name" value="DUF7144"/>
</dbReference>
<gene>
    <name evidence="3" type="ORF">EV652_112168</name>
</gene>
<dbReference type="RefSeq" id="WP_132212944.1">
    <property type="nucleotide sequence ID" value="NZ_SLWN01000012.1"/>
</dbReference>
<accession>A0A4R2H4B9</accession>
<reference evidence="3 4" key="1">
    <citation type="journal article" date="2015" name="Stand. Genomic Sci.">
        <title>Genomic Encyclopedia of Bacterial and Archaeal Type Strains, Phase III: the genomes of soil and plant-associated and newly described type strains.</title>
        <authorList>
            <person name="Whitman W.B."/>
            <person name="Woyke T."/>
            <person name="Klenk H.P."/>
            <person name="Zhou Y."/>
            <person name="Lilburn T.G."/>
            <person name="Beck B.J."/>
            <person name="De Vos P."/>
            <person name="Vandamme P."/>
            <person name="Eisen J.A."/>
            <person name="Garrity G."/>
            <person name="Hugenholtz P."/>
            <person name="Kyrpides N.C."/>
        </authorList>
    </citation>
    <scope>NUCLEOTIDE SEQUENCE [LARGE SCALE GENOMIC DNA]</scope>
    <source>
        <strain evidence="3 4">VKM Ac-2572</strain>
    </source>
</reference>
<comment type="caution">
    <text evidence="3">The sequence shown here is derived from an EMBL/GenBank/DDBJ whole genome shotgun (WGS) entry which is preliminary data.</text>
</comment>
<dbReference type="Pfam" id="PF23636">
    <property type="entry name" value="DUF7144"/>
    <property type="match status" value="1"/>
</dbReference>
<evidence type="ECO:0000259" key="2">
    <source>
        <dbReference type="Pfam" id="PF23636"/>
    </source>
</evidence>
<organism evidence="3 4">
    <name type="scientific">Kribbella steppae</name>
    <dbReference type="NCBI Taxonomy" id="2512223"/>
    <lineage>
        <taxon>Bacteria</taxon>
        <taxon>Bacillati</taxon>
        <taxon>Actinomycetota</taxon>
        <taxon>Actinomycetes</taxon>
        <taxon>Propionibacteriales</taxon>
        <taxon>Kribbellaceae</taxon>
        <taxon>Kribbella</taxon>
    </lineage>
</organism>
<proteinExistence type="predicted"/>
<feature type="domain" description="DUF7144" evidence="2">
    <location>
        <begin position="20"/>
        <end position="130"/>
    </location>
</feature>
<dbReference type="EMBL" id="SLWN01000012">
    <property type="protein sequence ID" value="TCO20422.1"/>
    <property type="molecule type" value="Genomic_DNA"/>
</dbReference>
<feature type="transmembrane region" description="Helical" evidence="1">
    <location>
        <begin position="89"/>
        <end position="107"/>
    </location>
</feature>
<evidence type="ECO:0000256" key="1">
    <source>
        <dbReference type="SAM" id="Phobius"/>
    </source>
</evidence>
<keyword evidence="1" id="KW-1133">Transmembrane helix</keyword>
<dbReference type="Proteomes" id="UP000294508">
    <property type="component" value="Unassembled WGS sequence"/>
</dbReference>
<keyword evidence="4" id="KW-1185">Reference proteome</keyword>